<dbReference type="SUPFAM" id="SSF50249">
    <property type="entry name" value="Nucleic acid-binding proteins"/>
    <property type="match status" value="1"/>
</dbReference>
<dbReference type="InterPro" id="IPR014146">
    <property type="entry name" value="LigD_ligase_dom"/>
</dbReference>
<feature type="region of interest" description="Disordered" evidence="5">
    <location>
        <begin position="301"/>
        <end position="345"/>
    </location>
</feature>
<dbReference type="Gene3D" id="2.40.50.140">
    <property type="entry name" value="Nucleic acid-binding proteins"/>
    <property type="match status" value="1"/>
</dbReference>
<dbReference type="InterPro" id="IPR012340">
    <property type="entry name" value="NA-bd_OB-fold"/>
</dbReference>
<feature type="domain" description="ATP-dependent DNA ligase family profile" evidence="6">
    <location>
        <begin position="98"/>
        <end position="186"/>
    </location>
</feature>
<evidence type="ECO:0000256" key="2">
    <source>
        <dbReference type="ARBA" id="ARBA00012727"/>
    </source>
</evidence>
<evidence type="ECO:0000256" key="4">
    <source>
        <dbReference type="ARBA" id="ARBA00034003"/>
    </source>
</evidence>
<sequence length="345" mass="37915">MQPMLATAVERLPHGPEWVHEVKWDGMRVLADVHDGRLRLTSRNGNDATVSFPELAGLATAYDDLLLDGEVVALDQGVPSFAALAERMHVGDPRRAERLAQERPVTLMIFDLLRLFGTDLTAQPWSARRELLERLDLDGPRWQVPPVHDDPDELWEATRENGLEGVVSKRRTARYQPGRRTEDWRKRAHRTDLSAVVGGWRPETSGRPRIGAVLVGLPAAGGGWRYAGRSGSGMTGRMAQDLADLLEPLERAAPPFVDEVPPIDARGTTWVEPRVVVEIRTLGGTDQQRLRHPIFRGIRRDLTPADVRTQSVPPDLDPAVTPAEGSHPIGESPPPAGASDGHGDG</sequence>
<dbReference type="PANTHER" id="PTHR45674">
    <property type="entry name" value="DNA LIGASE 1/3 FAMILY MEMBER"/>
    <property type="match status" value="1"/>
</dbReference>
<dbReference type="Pfam" id="PF01068">
    <property type="entry name" value="DNA_ligase_A_M"/>
    <property type="match status" value="1"/>
</dbReference>
<evidence type="ECO:0000256" key="3">
    <source>
        <dbReference type="ARBA" id="ARBA00022598"/>
    </source>
</evidence>
<name>A0A077M1X3_9MICO</name>
<dbReference type="InterPro" id="IPR012310">
    <property type="entry name" value="DNA_ligase_ATP-dep_cent"/>
</dbReference>
<dbReference type="Gene3D" id="3.30.470.30">
    <property type="entry name" value="DNA ligase/mRNA capping enzyme"/>
    <property type="match status" value="1"/>
</dbReference>
<dbReference type="GO" id="GO:0005524">
    <property type="term" value="F:ATP binding"/>
    <property type="evidence" value="ECO:0007669"/>
    <property type="project" value="InterPro"/>
</dbReference>
<comment type="caution">
    <text evidence="7">The sequence shown here is derived from an EMBL/GenBank/DDBJ whole genome shotgun (WGS) entry which is preliminary data.</text>
</comment>
<comment type="catalytic activity">
    <reaction evidence="4">
        <text>ATP + (deoxyribonucleotide)n-3'-hydroxyl + 5'-phospho-(deoxyribonucleotide)m = (deoxyribonucleotide)n+m + AMP + diphosphate.</text>
        <dbReference type="EC" id="6.5.1.1"/>
    </reaction>
</comment>
<dbReference type="Pfam" id="PF04679">
    <property type="entry name" value="DNA_ligase_A_C"/>
    <property type="match status" value="1"/>
</dbReference>
<keyword evidence="8" id="KW-1185">Reference proteome</keyword>
<dbReference type="PANTHER" id="PTHR45674:SF4">
    <property type="entry name" value="DNA LIGASE 1"/>
    <property type="match status" value="1"/>
</dbReference>
<dbReference type="OrthoDB" id="9802472at2"/>
<dbReference type="NCBIfam" id="TIGR02779">
    <property type="entry name" value="NHEJ_ligase_lig"/>
    <property type="match status" value="1"/>
</dbReference>
<evidence type="ECO:0000313" key="8">
    <source>
        <dbReference type="Proteomes" id="UP000035721"/>
    </source>
</evidence>
<dbReference type="CDD" id="cd07971">
    <property type="entry name" value="OBF_DNA_ligase_LigD"/>
    <property type="match status" value="1"/>
</dbReference>
<dbReference type="STRING" id="1194083.BN12_890002"/>
<dbReference type="RefSeq" id="WP_083454570.1">
    <property type="nucleotide sequence ID" value="NZ_HF570958.1"/>
</dbReference>
<dbReference type="AlphaFoldDB" id="A0A077M1X3"/>
<dbReference type="SUPFAM" id="SSF56091">
    <property type="entry name" value="DNA ligase/mRNA capping enzyme, catalytic domain"/>
    <property type="match status" value="1"/>
</dbReference>
<comment type="similarity">
    <text evidence="1">Belongs to the ATP-dependent DNA ligase family.</text>
</comment>
<organism evidence="7 8">
    <name type="scientific">Nostocoides japonicum T1-X7</name>
    <dbReference type="NCBI Taxonomy" id="1194083"/>
    <lineage>
        <taxon>Bacteria</taxon>
        <taxon>Bacillati</taxon>
        <taxon>Actinomycetota</taxon>
        <taxon>Actinomycetes</taxon>
        <taxon>Micrococcales</taxon>
        <taxon>Intrasporangiaceae</taxon>
        <taxon>Nostocoides</taxon>
    </lineage>
</organism>
<dbReference type="Gene3D" id="3.30.1490.70">
    <property type="match status" value="1"/>
</dbReference>
<dbReference type="InterPro" id="IPR012309">
    <property type="entry name" value="DNA_ligase_ATP-dep_C"/>
</dbReference>
<accession>A0A077M1X3</accession>
<dbReference type="Proteomes" id="UP000035721">
    <property type="component" value="Unassembled WGS sequence"/>
</dbReference>
<dbReference type="GO" id="GO:0003910">
    <property type="term" value="F:DNA ligase (ATP) activity"/>
    <property type="evidence" value="ECO:0007669"/>
    <property type="project" value="UniProtKB-EC"/>
</dbReference>
<evidence type="ECO:0000256" key="1">
    <source>
        <dbReference type="ARBA" id="ARBA00007572"/>
    </source>
</evidence>
<gene>
    <name evidence="7" type="ORF">BN12_890002</name>
</gene>
<reference evidence="7 8" key="1">
    <citation type="journal article" date="2013" name="ISME J.">
        <title>A metabolic model for members of the genus Tetrasphaera involved in enhanced biological phosphorus removal.</title>
        <authorList>
            <person name="Kristiansen R."/>
            <person name="Nguyen H.T.T."/>
            <person name="Saunders A.M."/>
            <person name="Nielsen J.L."/>
            <person name="Wimmer R."/>
            <person name="Le V.Q."/>
            <person name="McIlroy S.J."/>
            <person name="Petrovski S."/>
            <person name="Seviour R.J."/>
            <person name="Calteau A."/>
            <person name="Nielsen K.L."/>
            <person name="Nielsen P.H."/>
        </authorList>
    </citation>
    <scope>NUCLEOTIDE SEQUENCE [LARGE SCALE GENOMIC DNA]</scope>
    <source>
        <strain evidence="7 8">T1-X7</strain>
    </source>
</reference>
<dbReference type="EC" id="6.5.1.1" evidence="2"/>
<dbReference type="GO" id="GO:0006310">
    <property type="term" value="P:DNA recombination"/>
    <property type="evidence" value="ECO:0007669"/>
    <property type="project" value="InterPro"/>
</dbReference>
<protein>
    <recommendedName>
        <fullName evidence="2">DNA ligase (ATP)</fullName>
        <ecNumber evidence="2">6.5.1.1</ecNumber>
    </recommendedName>
</protein>
<evidence type="ECO:0000313" key="7">
    <source>
        <dbReference type="EMBL" id="CCH80338.1"/>
    </source>
</evidence>
<keyword evidence="3 7" id="KW-0436">Ligase</keyword>
<dbReference type="InterPro" id="IPR050191">
    <property type="entry name" value="ATP-dep_DNA_ligase"/>
</dbReference>
<dbReference type="CDD" id="cd07906">
    <property type="entry name" value="Adenylation_DNA_ligase_LigD_LigC"/>
    <property type="match status" value="1"/>
</dbReference>
<evidence type="ECO:0000256" key="5">
    <source>
        <dbReference type="SAM" id="MobiDB-lite"/>
    </source>
</evidence>
<dbReference type="PROSITE" id="PS50160">
    <property type="entry name" value="DNA_LIGASE_A3"/>
    <property type="match status" value="1"/>
</dbReference>
<proteinExistence type="inferred from homology"/>
<dbReference type="EMBL" id="CAJB01000424">
    <property type="protein sequence ID" value="CCH80338.1"/>
    <property type="molecule type" value="Genomic_DNA"/>
</dbReference>
<evidence type="ECO:0000259" key="6">
    <source>
        <dbReference type="PROSITE" id="PS50160"/>
    </source>
</evidence>
<dbReference type="GO" id="GO:0006281">
    <property type="term" value="P:DNA repair"/>
    <property type="evidence" value="ECO:0007669"/>
    <property type="project" value="InterPro"/>
</dbReference>